<dbReference type="PROSITE" id="PS50011">
    <property type="entry name" value="PROTEIN_KINASE_DOM"/>
    <property type="match status" value="1"/>
</dbReference>
<gene>
    <name evidence="2" type="ORF">Zm00014a_026767</name>
</gene>
<evidence type="ECO:0000259" key="1">
    <source>
        <dbReference type="PROSITE" id="PS50011"/>
    </source>
</evidence>
<dbReference type="EMBL" id="NCVQ01000004">
    <property type="protein sequence ID" value="PWZ31497.1"/>
    <property type="molecule type" value="Genomic_DNA"/>
</dbReference>
<feature type="domain" description="Protein kinase" evidence="1">
    <location>
        <begin position="1"/>
        <end position="149"/>
    </location>
</feature>
<organism evidence="2 3">
    <name type="scientific">Zea mays</name>
    <name type="common">Maize</name>
    <dbReference type="NCBI Taxonomy" id="4577"/>
    <lineage>
        <taxon>Eukaryota</taxon>
        <taxon>Viridiplantae</taxon>
        <taxon>Streptophyta</taxon>
        <taxon>Embryophyta</taxon>
        <taxon>Tracheophyta</taxon>
        <taxon>Spermatophyta</taxon>
        <taxon>Magnoliopsida</taxon>
        <taxon>Liliopsida</taxon>
        <taxon>Poales</taxon>
        <taxon>Poaceae</taxon>
        <taxon>PACMAD clade</taxon>
        <taxon>Panicoideae</taxon>
        <taxon>Andropogonodae</taxon>
        <taxon>Andropogoneae</taxon>
        <taxon>Tripsacinae</taxon>
        <taxon>Zea</taxon>
    </lineage>
</organism>
<evidence type="ECO:0000313" key="2">
    <source>
        <dbReference type="EMBL" id="PWZ31497.1"/>
    </source>
</evidence>
<dbReference type="Proteomes" id="UP000251960">
    <property type="component" value="Chromosome 3"/>
</dbReference>
<dbReference type="AlphaFoldDB" id="A0A3L6FIJ9"/>
<accession>A0A3L6FIJ9</accession>
<proteinExistence type="predicted"/>
<reference evidence="2 3" key="1">
    <citation type="journal article" date="2018" name="Nat. Genet.">
        <title>Extensive intraspecific gene order and gene structural variations between Mo17 and other maize genomes.</title>
        <authorList>
            <person name="Sun S."/>
            <person name="Zhou Y."/>
            <person name="Chen J."/>
            <person name="Shi J."/>
            <person name="Zhao H."/>
            <person name="Zhao H."/>
            <person name="Song W."/>
            <person name="Zhang M."/>
            <person name="Cui Y."/>
            <person name="Dong X."/>
            <person name="Liu H."/>
            <person name="Ma X."/>
            <person name="Jiao Y."/>
            <person name="Wang B."/>
            <person name="Wei X."/>
            <person name="Stein J.C."/>
            <person name="Glaubitz J.C."/>
            <person name="Lu F."/>
            <person name="Yu G."/>
            <person name="Liang C."/>
            <person name="Fengler K."/>
            <person name="Li B."/>
            <person name="Rafalski A."/>
            <person name="Schnable P.S."/>
            <person name="Ware D.H."/>
            <person name="Buckler E.S."/>
            <person name="Lai J."/>
        </authorList>
    </citation>
    <scope>NUCLEOTIDE SEQUENCE [LARGE SCALE GENOMIC DNA]</scope>
    <source>
        <strain evidence="3">cv. Missouri 17</strain>
        <tissue evidence="2">Seedling</tissue>
    </source>
</reference>
<comment type="caution">
    <text evidence="2">The sequence shown here is derived from an EMBL/GenBank/DDBJ whole genome shotgun (WGS) entry which is preliminary data.</text>
</comment>
<dbReference type="GO" id="GO:0004672">
    <property type="term" value="F:protein kinase activity"/>
    <property type="evidence" value="ECO:0007669"/>
    <property type="project" value="InterPro"/>
</dbReference>
<dbReference type="InterPro" id="IPR011009">
    <property type="entry name" value="Kinase-like_dom_sf"/>
</dbReference>
<evidence type="ECO:0000313" key="3">
    <source>
        <dbReference type="Proteomes" id="UP000251960"/>
    </source>
</evidence>
<name>A0A3L6FIJ9_MAIZE</name>
<dbReference type="InterPro" id="IPR000719">
    <property type="entry name" value="Prot_kinase_dom"/>
</dbReference>
<sequence>MAYLHSVGSGVKFIHGNIKSSNILLSQELGACVTEFGLAQLMSTPHVHPLHTEWLTFTPCVSSIAGCLEEDDGGLFPPPPAIEEGKSVADKGLPRNCGGREGGGAIRAATTPHHLGEAINVRYNLVFGSPDVIAVECKKSHASWIVLDK</sequence>
<dbReference type="Gene3D" id="1.10.510.10">
    <property type="entry name" value="Transferase(Phosphotransferase) domain 1"/>
    <property type="match status" value="1"/>
</dbReference>
<protein>
    <recommendedName>
        <fullName evidence="1">Protein kinase domain-containing protein</fullName>
    </recommendedName>
</protein>
<dbReference type="SUPFAM" id="SSF56112">
    <property type="entry name" value="Protein kinase-like (PK-like)"/>
    <property type="match status" value="1"/>
</dbReference>
<dbReference type="GO" id="GO:0005524">
    <property type="term" value="F:ATP binding"/>
    <property type="evidence" value="ECO:0007669"/>
    <property type="project" value="InterPro"/>
</dbReference>